<evidence type="ECO:0000256" key="4">
    <source>
        <dbReference type="PIRSR" id="PIRSR603782-2"/>
    </source>
</evidence>
<feature type="chain" id="PRO_5030658646" evidence="5">
    <location>
        <begin position="26"/>
        <end position="215"/>
    </location>
</feature>
<comment type="similarity">
    <text evidence="1">Belongs to the SCO1/2 family.</text>
</comment>
<evidence type="ECO:0000256" key="1">
    <source>
        <dbReference type="ARBA" id="ARBA00010996"/>
    </source>
</evidence>
<keyword evidence="5" id="KW-0732">Signal</keyword>
<organism evidence="7 8">
    <name type="scientific">Thermoactinomyces daqus</name>
    <dbReference type="NCBI Taxonomy" id="1329516"/>
    <lineage>
        <taxon>Bacteria</taxon>
        <taxon>Bacillati</taxon>
        <taxon>Bacillota</taxon>
        <taxon>Bacilli</taxon>
        <taxon>Bacillales</taxon>
        <taxon>Thermoactinomycetaceae</taxon>
        <taxon>Thermoactinomyces</taxon>
    </lineage>
</organism>
<dbReference type="SUPFAM" id="SSF52833">
    <property type="entry name" value="Thioredoxin-like"/>
    <property type="match status" value="1"/>
</dbReference>
<evidence type="ECO:0000256" key="5">
    <source>
        <dbReference type="SAM" id="SignalP"/>
    </source>
</evidence>
<evidence type="ECO:0000256" key="2">
    <source>
        <dbReference type="ARBA" id="ARBA00023008"/>
    </source>
</evidence>
<dbReference type="PANTHER" id="PTHR12151">
    <property type="entry name" value="ELECTRON TRANSPORT PROTIN SCO1/SENC FAMILY MEMBER"/>
    <property type="match status" value="1"/>
</dbReference>
<dbReference type="InterPro" id="IPR013766">
    <property type="entry name" value="Thioredoxin_domain"/>
</dbReference>
<feature type="binding site" evidence="3">
    <location>
        <position position="83"/>
    </location>
    <ligand>
        <name>Cu cation</name>
        <dbReference type="ChEBI" id="CHEBI:23378"/>
    </ligand>
</feature>
<dbReference type="RefSeq" id="WP_033099227.1">
    <property type="nucleotide sequence ID" value="NZ_JACEIP010000001.1"/>
</dbReference>
<feature type="signal peptide" evidence="5">
    <location>
        <begin position="1"/>
        <end position="25"/>
    </location>
</feature>
<dbReference type="PROSITE" id="PS51352">
    <property type="entry name" value="THIOREDOXIN_2"/>
    <property type="match status" value="1"/>
</dbReference>
<proteinExistence type="inferred from homology"/>
<dbReference type="AlphaFoldDB" id="A0A7W1X7C5"/>
<feature type="domain" description="Thioredoxin" evidence="6">
    <location>
        <begin position="45"/>
        <end position="214"/>
    </location>
</feature>
<keyword evidence="2 3" id="KW-0186">Copper</keyword>
<comment type="caution">
    <text evidence="7">The sequence shown here is derived from an EMBL/GenBank/DDBJ whole genome shotgun (WGS) entry which is preliminary data.</text>
</comment>
<dbReference type="EMBL" id="JACEIP010000001">
    <property type="protein sequence ID" value="MBA4541399.1"/>
    <property type="molecule type" value="Genomic_DNA"/>
</dbReference>
<feature type="disulfide bond" description="Redox-active" evidence="4">
    <location>
        <begin position="83"/>
        <end position="87"/>
    </location>
</feature>
<keyword evidence="8" id="KW-1185">Reference proteome</keyword>
<sequence length="215" mass="23975">MEKWKRVGFALIGFLVLTVTGCSEAAQEQPEPETSAQASSSNDVSALHWQVHDFSFTDQSGKPFGLKDLKGKIWLADFVFTNCPNVCPPMTANMAKVQDAFKKAGVPIELVSFSVDPEHDQPKVLQTYAEKYDADLSHWHFLTGYSFSQIAKMAKDTFKGPVARQKGPSPDMPVLVTHPTQFYLIDESGTVVRYYNGLQPDLQQMIKDVQALTKK</sequence>
<evidence type="ECO:0000256" key="3">
    <source>
        <dbReference type="PIRSR" id="PIRSR603782-1"/>
    </source>
</evidence>
<accession>A0A7W1X7C5</accession>
<dbReference type="OrthoDB" id="9811998at2"/>
<evidence type="ECO:0000313" key="7">
    <source>
        <dbReference type="EMBL" id="MBA4541399.1"/>
    </source>
</evidence>
<feature type="binding site" evidence="3">
    <location>
        <position position="178"/>
    </location>
    <ligand>
        <name>Cu cation</name>
        <dbReference type="ChEBI" id="CHEBI:23378"/>
    </ligand>
</feature>
<dbReference type="InterPro" id="IPR036249">
    <property type="entry name" value="Thioredoxin-like_sf"/>
</dbReference>
<dbReference type="InterPro" id="IPR003782">
    <property type="entry name" value="SCO1/SenC"/>
</dbReference>
<keyword evidence="4" id="KW-1015">Disulfide bond</keyword>
<dbReference type="GO" id="GO:0046872">
    <property type="term" value="F:metal ion binding"/>
    <property type="evidence" value="ECO:0007669"/>
    <property type="project" value="UniProtKB-KW"/>
</dbReference>
<protein>
    <submittedName>
        <fullName evidence="7">SCO family protein</fullName>
    </submittedName>
</protein>
<reference evidence="7 8" key="1">
    <citation type="submission" date="2020-07" db="EMBL/GenBank/DDBJ databases">
        <authorList>
            <person name="Feng H."/>
        </authorList>
    </citation>
    <scope>NUCLEOTIDE SEQUENCE [LARGE SCALE GENOMIC DNA]</scope>
    <source>
        <strain evidence="8">s-11</strain>
    </source>
</reference>
<keyword evidence="3" id="KW-0479">Metal-binding</keyword>
<evidence type="ECO:0000313" key="8">
    <source>
        <dbReference type="Proteomes" id="UP000530514"/>
    </source>
</evidence>
<dbReference type="PANTHER" id="PTHR12151:SF25">
    <property type="entry name" value="LINALOOL DEHYDRATASE_ISOMERASE DOMAIN-CONTAINING PROTEIN"/>
    <property type="match status" value="1"/>
</dbReference>
<evidence type="ECO:0000259" key="6">
    <source>
        <dbReference type="PROSITE" id="PS51352"/>
    </source>
</evidence>
<dbReference type="Pfam" id="PF02630">
    <property type="entry name" value="SCO1-SenC"/>
    <property type="match status" value="1"/>
</dbReference>
<feature type="binding site" evidence="3">
    <location>
        <position position="87"/>
    </location>
    <ligand>
        <name>Cu cation</name>
        <dbReference type="ChEBI" id="CHEBI:23378"/>
    </ligand>
</feature>
<dbReference type="Gene3D" id="3.40.30.10">
    <property type="entry name" value="Glutaredoxin"/>
    <property type="match status" value="1"/>
</dbReference>
<dbReference type="PROSITE" id="PS51257">
    <property type="entry name" value="PROKAR_LIPOPROTEIN"/>
    <property type="match status" value="1"/>
</dbReference>
<gene>
    <name evidence="7" type="ORF">H1164_00535</name>
</gene>
<name>A0A7W1X7C5_9BACL</name>
<dbReference type="CDD" id="cd02968">
    <property type="entry name" value="SCO"/>
    <property type="match status" value="1"/>
</dbReference>
<dbReference type="Proteomes" id="UP000530514">
    <property type="component" value="Unassembled WGS sequence"/>
</dbReference>